<accession>A0A839HHS7</accession>
<dbReference type="InterPro" id="IPR036059">
    <property type="entry name" value="TldD/PmbA_sf"/>
</dbReference>
<dbReference type="InterPro" id="IPR045569">
    <property type="entry name" value="Metalloprtase-TldD/E_C"/>
</dbReference>
<reference evidence="2 3" key="1">
    <citation type="submission" date="2020-08" db="EMBL/GenBank/DDBJ databases">
        <title>Aquariorum lacteus gen. nov., sp. nov., a new member of the family Comamonadaceae, isolated from freshwater aquarium.</title>
        <authorList>
            <person name="Chun S.-J."/>
        </authorList>
    </citation>
    <scope>NUCLEOTIDE SEQUENCE [LARGE SCALE GENOMIC DNA]</scope>
    <source>
        <strain evidence="2 3">SJAQ100</strain>
    </source>
</reference>
<dbReference type="PANTHER" id="PTHR43666:SF1">
    <property type="entry name" value="CONSERVED PROTEIN"/>
    <property type="match status" value="1"/>
</dbReference>
<dbReference type="Pfam" id="PF19289">
    <property type="entry name" value="PmbA_TldD_3rd"/>
    <property type="match status" value="1"/>
</dbReference>
<sequence>MSAPTLPNPAGLIDEAGFQALAEGLCGATPAGCERIGLSLEAEASDFLRFNRAALRQATAVVQAEATVSVVRGQRRAQASTTLSGDLDRDLALLRAERDALLADLDHVPEDPWLALPDQVAQSRRDDRGALPTAEAVIEQTTRHARGLDFVGFYAGGPVLRAQADSLGSRHWHRSESFLYSWCGVHHGDKAVKQELAGTRWQEADFAARVQQTRERLPLLARAPRPLQPGRYRALLSPAAMVEILGTLGWMGFGLKARRTGVSPLGRLAAGEQALDARIHLSEDFAAGIAPGFTAEGFTRPTRVPLIVAGRVPAEGGTLNAPRSAREYGLPPNGARAEEFPEALHLAPGELPEAEALQALGTGLYISNLWYLNYSDRQACRLTGMTRFASFWVEDGRLVAPLPVMRFDDEVPRLFGEGLIALTDRAELVPHNDTYGGRMLASITTPGALVEGFRLTL</sequence>
<dbReference type="SUPFAM" id="SSF111283">
    <property type="entry name" value="Putative modulator of DNA gyrase, PmbA/TldD"/>
    <property type="match status" value="1"/>
</dbReference>
<protein>
    <submittedName>
        <fullName evidence="2">TldD/PmbA family protein</fullName>
    </submittedName>
</protein>
<dbReference type="GO" id="GO:0006508">
    <property type="term" value="P:proteolysis"/>
    <property type="evidence" value="ECO:0007669"/>
    <property type="project" value="InterPro"/>
</dbReference>
<dbReference type="Proteomes" id="UP000586093">
    <property type="component" value="Unassembled WGS sequence"/>
</dbReference>
<dbReference type="RefSeq" id="WP_182662072.1">
    <property type="nucleotide sequence ID" value="NZ_JACIVI010000001.1"/>
</dbReference>
<evidence type="ECO:0000313" key="2">
    <source>
        <dbReference type="EMBL" id="MBB1161353.1"/>
    </source>
</evidence>
<organism evidence="2 3">
    <name type="scientific">Aquariibacter albus</name>
    <dbReference type="NCBI Taxonomy" id="2759899"/>
    <lineage>
        <taxon>Bacteria</taxon>
        <taxon>Pseudomonadati</taxon>
        <taxon>Pseudomonadota</taxon>
        <taxon>Betaproteobacteria</taxon>
        <taxon>Burkholderiales</taxon>
        <taxon>Sphaerotilaceae</taxon>
        <taxon>Aquariibacter</taxon>
    </lineage>
</organism>
<name>A0A839HHS7_9BURK</name>
<dbReference type="AlphaFoldDB" id="A0A839HHS7"/>
<keyword evidence="3" id="KW-1185">Reference proteome</keyword>
<evidence type="ECO:0000313" key="3">
    <source>
        <dbReference type="Proteomes" id="UP000586093"/>
    </source>
</evidence>
<dbReference type="PANTHER" id="PTHR43666">
    <property type="entry name" value="TLDD PROTEIN"/>
    <property type="match status" value="1"/>
</dbReference>
<dbReference type="GO" id="GO:0008237">
    <property type="term" value="F:metallopeptidase activity"/>
    <property type="evidence" value="ECO:0007669"/>
    <property type="project" value="InterPro"/>
</dbReference>
<dbReference type="EMBL" id="JACIVI010000001">
    <property type="protein sequence ID" value="MBB1161353.1"/>
    <property type="molecule type" value="Genomic_DNA"/>
</dbReference>
<gene>
    <name evidence="2" type="ORF">H4F90_05075</name>
</gene>
<comment type="caution">
    <text evidence="2">The sequence shown here is derived from an EMBL/GenBank/DDBJ whole genome shotgun (WGS) entry which is preliminary data.</text>
</comment>
<feature type="domain" description="Metalloprotease TldD/E C-terminal" evidence="1">
    <location>
        <begin position="229"/>
        <end position="455"/>
    </location>
</feature>
<proteinExistence type="predicted"/>
<evidence type="ECO:0000259" key="1">
    <source>
        <dbReference type="Pfam" id="PF19289"/>
    </source>
</evidence>